<dbReference type="EMBL" id="WAAU01000008">
    <property type="protein sequence ID" value="KAB1159431.1"/>
    <property type="molecule type" value="Genomic_DNA"/>
</dbReference>
<dbReference type="OrthoDB" id="1414429at2"/>
<reference evidence="4 5" key="1">
    <citation type="submission" date="2019-09" db="EMBL/GenBank/DDBJ databases">
        <authorList>
            <person name="Cao W.R."/>
        </authorList>
    </citation>
    <scope>NUCLEOTIDE SEQUENCE [LARGE SCALE GENOMIC DNA]</scope>
    <source>
        <strain evidence="5">a4</strain>
    </source>
</reference>
<dbReference type="InterPro" id="IPR027417">
    <property type="entry name" value="P-loop_NTPase"/>
</dbReference>
<dbReference type="GO" id="GO:0005886">
    <property type="term" value="C:plasma membrane"/>
    <property type="evidence" value="ECO:0007669"/>
    <property type="project" value="TreeGrafter"/>
</dbReference>
<dbReference type="InterPro" id="IPR003593">
    <property type="entry name" value="AAA+_ATPase"/>
</dbReference>
<dbReference type="AlphaFoldDB" id="A0A7J5APA1"/>
<organism evidence="4 5">
    <name type="scientific">Tenacibaculum aiptasiae</name>
    <dbReference type="NCBI Taxonomy" id="426481"/>
    <lineage>
        <taxon>Bacteria</taxon>
        <taxon>Pseudomonadati</taxon>
        <taxon>Bacteroidota</taxon>
        <taxon>Flavobacteriia</taxon>
        <taxon>Flavobacteriales</taxon>
        <taxon>Flavobacteriaceae</taxon>
        <taxon>Tenacibaculum</taxon>
    </lineage>
</organism>
<gene>
    <name evidence="4" type="ORF">F7018_03730</name>
</gene>
<evidence type="ECO:0000256" key="1">
    <source>
        <dbReference type="ARBA" id="ARBA00022741"/>
    </source>
</evidence>
<dbReference type="Gene3D" id="3.40.50.300">
    <property type="entry name" value="P-loop containing nucleotide triphosphate hydrolases"/>
    <property type="match status" value="1"/>
</dbReference>
<dbReference type="PANTHER" id="PTHR24220">
    <property type="entry name" value="IMPORT ATP-BINDING PROTEIN"/>
    <property type="match status" value="1"/>
</dbReference>
<protein>
    <submittedName>
        <fullName evidence="4">ATP-binding cassette domain-containing protein</fullName>
    </submittedName>
</protein>
<dbReference type="PROSITE" id="PS50893">
    <property type="entry name" value="ABC_TRANSPORTER_2"/>
    <property type="match status" value="1"/>
</dbReference>
<dbReference type="InterPro" id="IPR003439">
    <property type="entry name" value="ABC_transporter-like_ATP-bd"/>
</dbReference>
<dbReference type="Proteomes" id="UP000467305">
    <property type="component" value="Unassembled WGS sequence"/>
</dbReference>
<feature type="domain" description="ABC transporter" evidence="3">
    <location>
        <begin position="2"/>
        <end position="207"/>
    </location>
</feature>
<dbReference type="InterPro" id="IPR015854">
    <property type="entry name" value="ABC_transpr_LolD-like"/>
</dbReference>
<comment type="caution">
    <text evidence="4">The sequence shown here is derived from an EMBL/GenBank/DDBJ whole genome shotgun (WGS) entry which is preliminary data.</text>
</comment>
<dbReference type="SUPFAM" id="SSF52540">
    <property type="entry name" value="P-loop containing nucleoside triphosphate hydrolases"/>
    <property type="match status" value="1"/>
</dbReference>
<dbReference type="RefSeq" id="WP_150898650.1">
    <property type="nucleotide sequence ID" value="NZ_WAAU01000008.1"/>
</dbReference>
<dbReference type="SMART" id="SM00382">
    <property type="entry name" value="AAA"/>
    <property type="match status" value="1"/>
</dbReference>
<proteinExistence type="predicted"/>
<dbReference type="GO" id="GO:0016887">
    <property type="term" value="F:ATP hydrolysis activity"/>
    <property type="evidence" value="ECO:0007669"/>
    <property type="project" value="InterPro"/>
</dbReference>
<name>A0A7J5APA1_9FLAO</name>
<dbReference type="GO" id="GO:0022857">
    <property type="term" value="F:transmembrane transporter activity"/>
    <property type="evidence" value="ECO:0007669"/>
    <property type="project" value="TreeGrafter"/>
</dbReference>
<dbReference type="Pfam" id="PF00005">
    <property type="entry name" value="ABC_tran"/>
    <property type="match status" value="1"/>
</dbReference>
<sequence length="210" mass="23796">MIQTENLVFQYKDLGSLLSFPNISVTENESLLILGKSGIGKTTFLHLLAGLLKPSKGKVIVENIDISLLSNSELDEFRGKHIGLVFQKKYTIQSLSVLKNLQTRLFFSKKKVDNNKINRLLEELGIKHCINSKVKELSEGQLQRLNIAMAVVHNPKIILADEPTSSLDDENCKIVIELLKKQAKQHKAKLILITHDQRIKPFFQNKITLE</sequence>
<evidence type="ECO:0000259" key="3">
    <source>
        <dbReference type="PROSITE" id="PS50893"/>
    </source>
</evidence>
<dbReference type="GO" id="GO:0005524">
    <property type="term" value="F:ATP binding"/>
    <property type="evidence" value="ECO:0007669"/>
    <property type="project" value="UniProtKB-KW"/>
</dbReference>
<accession>A0A7J5APA1</accession>
<evidence type="ECO:0000256" key="2">
    <source>
        <dbReference type="ARBA" id="ARBA00022840"/>
    </source>
</evidence>
<keyword evidence="2 4" id="KW-0067">ATP-binding</keyword>
<evidence type="ECO:0000313" key="5">
    <source>
        <dbReference type="Proteomes" id="UP000467305"/>
    </source>
</evidence>
<keyword evidence="5" id="KW-1185">Reference proteome</keyword>
<keyword evidence="1" id="KW-0547">Nucleotide-binding</keyword>
<evidence type="ECO:0000313" key="4">
    <source>
        <dbReference type="EMBL" id="KAB1159431.1"/>
    </source>
</evidence>